<dbReference type="InterPro" id="IPR003661">
    <property type="entry name" value="HisK_dim/P_dom"/>
</dbReference>
<keyword evidence="13" id="KW-1133">Transmembrane helix</keyword>
<dbReference type="PRINTS" id="PR00344">
    <property type="entry name" value="BCTRLSENSOR"/>
</dbReference>
<keyword evidence="19" id="KW-1185">Reference proteome</keyword>
<dbReference type="InterPro" id="IPR003594">
    <property type="entry name" value="HATPase_dom"/>
</dbReference>
<keyword evidence="14" id="KW-0732">Signal</keyword>
<dbReference type="Gene3D" id="2.130.10.10">
    <property type="entry name" value="YVTN repeat-like/Quinoprotein amine dehydrogenase"/>
    <property type="match status" value="2"/>
</dbReference>
<feature type="domain" description="Response regulatory" evidence="17">
    <location>
        <begin position="1103"/>
        <end position="1218"/>
    </location>
</feature>
<keyword evidence="3 12" id="KW-0597">Phosphoprotein</keyword>
<feature type="signal peptide" evidence="14">
    <location>
        <begin position="1"/>
        <end position="23"/>
    </location>
</feature>
<dbReference type="SMART" id="SM00448">
    <property type="entry name" value="REC"/>
    <property type="match status" value="1"/>
</dbReference>
<dbReference type="Pfam" id="PF12833">
    <property type="entry name" value="HTH_18"/>
    <property type="match status" value="1"/>
</dbReference>
<dbReference type="SMART" id="SM00342">
    <property type="entry name" value="HTH_ARAC"/>
    <property type="match status" value="1"/>
</dbReference>
<feature type="chain" id="PRO_5021477925" description="histidine kinase" evidence="14">
    <location>
        <begin position="24"/>
        <end position="1350"/>
    </location>
</feature>
<keyword evidence="13" id="KW-0812">Transmembrane</keyword>
<keyword evidence="4" id="KW-0808">Transferase</keyword>
<dbReference type="FunFam" id="3.40.50.2300:FF:000138">
    <property type="entry name" value="Two-component system sensor histidine kinase/response regulator"/>
    <property type="match status" value="1"/>
</dbReference>
<dbReference type="SUPFAM" id="SSF47384">
    <property type="entry name" value="Homodimeric domain of signal transducing histidine kinase"/>
    <property type="match status" value="1"/>
</dbReference>
<keyword evidence="9" id="KW-0805">Transcription regulation</keyword>
<dbReference type="InterPro" id="IPR005467">
    <property type="entry name" value="His_kinase_dom"/>
</dbReference>
<dbReference type="EC" id="2.7.13.3" evidence="2"/>
<dbReference type="CDD" id="cd17574">
    <property type="entry name" value="REC_OmpR"/>
    <property type="match status" value="1"/>
</dbReference>
<dbReference type="InterPro" id="IPR015943">
    <property type="entry name" value="WD40/YVTN_repeat-like_dom_sf"/>
</dbReference>
<evidence type="ECO:0000256" key="1">
    <source>
        <dbReference type="ARBA" id="ARBA00000085"/>
    </source>
</evidence>
<evidence type="ECO:0000259" key="17">
    <source>
        <dbReference type="PROSITE" id="PS50110"/>
    </source>
</evidence>
<dbReference type="EMBL" id="SOML01000009">
    <property type="protein sequence ID" value="TFD95063.1"/>
    <property type="molecule type" value="Genomic_DNA"/>
</dbReference>
<accession>A0A4Y8L2L8</accession>
<evidence type="ECO:0000256" key="4">
    <source>
        <dbReference type="ARBA" id="ARBA00022679"/>
    </source>
</evidence>
<evidence type="ECO:0000256" key="12">
    <source>
        <dbReference type="PROSITE-ProRule" id="PRU00169"/>
    </source>
</evidence>
<dbReference type="PROSITE" id="PS01124">
    <property type="entry name" value="HTH_ARAC_FAMILY_2"/>
    <property type="match status" value="1"/>
</dbReference>
<dbReference type="InterPro" id="IPR004358">
    <property type="entry name" value="Sig_transdc_His_kin-like_C"/>
</dbReference>
<dbReference type="Pfam" id="PF02518">
    <property type="entry name" value="HATPase_c"/>
    <property type="match status" value="1"/>
</dbReference>
<evidence type="ECO:0000256" key="9">
    <source>
        <dbReference type="ARBA" id="ARBA00023015"/>
    </source>
</evidence>
<dbReference type="InterPro" id="IPR011110">
    <property type="entry name" value="Reg_prop"/>
</dbReference>
<dbReference type="SUPFAM" id="SSF63829">
    <property type="entry name" value="Calcium-dependent phosphotriesterase"/>
    <property type="match status" value="2"/>
</dbReference>
<dbReference type="GO" id="GO:0000155">
    <property type="term" value="F:phosphorelay sensor kinase activity"/>
    <property type="evidence" value="ECO:0007669"/>
    <property type="project" value="InterPro"/>
</dbReference>
<organism evidence="18 19">
    <name type="scientific">Dysgonomonas capnocytophagoides</name>
    <dbReference type="NCBI Taxonomy" id="45254"/>
    <lineage>
        <taxon>Bacteria</taxon>
        <taxon>Pseudomonadati</taxon>
        <taxon>Bacteroidota</taxon>
        <taxon>Bacteroidia</taxon>
        <taxon>Bacteroidales</taxon>
        <taxon>Dysgonomonadaceae</taxon>
        <taxon>Dysgonomonas</taxon>
    </lineage>
</organism>
<name>A0A4Y8L2L8_9BACT</name>
<dbReference type="PROSITE" id="PS00041">
    <property type="entry name" value="HTH_ARAC_FAMILY_1"/>
    <property type="match status" value="1"/>
</dbReference>
<dbReference type="CDD" id="cd00082">
    <property type="entry name" value="HisKA"/>
    <property type="match status" value="1"/>
</dbReference>
<sequence length="1350" mass="154932">MKNKILRYLITCSLLTFLLTNVAAQKVTMNSIPQLDQYSSYSVLRVYQDRAGYIWLGTMDGICRYDGYRILVFRTDFNRSHLLSNNQISSITEDDKYIWIGTEEGINLLDKQTYIVTPFADKEIQSQPIKSILVASDKSIWIGTDRYLYHYTKDRTLIKRFDDFPNLSINQIYQDSYENIWVLGWGPGLFKYDKENSTLIKYPKIGSTNSPFRMFQDSNKHYWICTWGDGLFSFRPNKNEDEMYISQKVNNTEDNQPQKTFFSITQDHQQGYIWVMSFSGVHAFKYTDVSDPVLEEVNVSPLFRESNNIFSELVTDRKGNIWIGTYSEGTITINFDKPSIKNYSLDNVKQRFGIASNIKVLFQDKTGLFWLFQNRVGLGTFNPESNQFNYYTEYSDLRDQSDLRLINCISAPPSTDEVWVGAEKAPFIYRLKKSGNEISLSGKIDLTKYTKSPGLPLIFFNDAKNNTWLGTSTGVFMKKYNEEELHLISDTLGNVTGITEDNNGTIWISTSKSGLYNIPIKHNTSIDNLKLFNFRKGWNGLSSDNIQSVCADQSGRIWIGSKNGTIEVYNTITDKIDDYTRSCGMTGDPILNIIVDRMSHVWILTSRYVTEFNPENKAYRNYKSTDGLSVNYFHKNSVFVNNDGVIYFGGNKGFAAFSPSENLSAQPGSEKVLVTDIKIQNQSIFYQNANNKFDLDKQTLTLDPNDKNIEIDFSSLNYTYPSKIRYAYKLEGIDEDWIYTDSNRQFATYNQLSKGKYILMIKSTDENGLWSDQVTELIIYKLPAFYETWWAYTFYAVIVIVFMYLALRIATNRIRLRNKLKITQIEKEKTEELTQTKLRYFTNISHDFLTPLTIISCLIDDLETTSKTKVPQYETMRSNVSRLKRLLQQVLDFRKMESGNMKLKVANGNIIIFIKDICYTHFAPLIKKNNINFSFTSEVSDINAYFDPDKIDKIVFNLLSNAFKYTPVDGAISVDISLSTRNRHNYLTLNVSDTGIGIAENHLKDVFTRFYTDSQRARGETNGIGLSLTKDLVELHHGTIAVSSSVDIGTVFTVVIPVDKESYTETDIVNTPDIIFSEESSFRHNEEPQFSEGQQTEGVDRVTILLVEDNEELLVLIRNILSKQYNVITAANGKEALVKLQNNNIDIIISDVMMPEMDGFELCREVKSNIETSHISILLLTAKNSAEDRIECYNAGADGYMSKPFEIKVLEARINNLVSNKESKQQEFKSNVEINISSLEYPSADEQFLNSAVKLIEEYLSETEFDINTFAEHLHMSKSSLYRKIKSMTGLSPIEFIRNIRLKHACNMLKDKSISIAEIAYSVGFSDPKYFTSCFKTEFGMTPSEYQKQM</sequence>
<evidence type="ECO:0000256" key="8">
    <source>
        <dbReference type="ARBA" id="ARBA00023012"/>
    </source>
</evidence>
<dbReference type="InterPro" id="IPR011123">
    <property type="entry name" value="Y_Y_Y"/>
</dbReference>
<dbReference type="STRING" id="1121485.GCA_000426485_02010"/>
<dbReference type="Gene3D" id="1.10.10.60">
    <property type="entry name" value="Homeodomain-like"/>
    <property type="match status" value="2"/>
</dbReference>
<dbReference type="FunFam" id="1.10.10.60:FF:000284">
    <property type="entry name" value="Two-component system sensor histidine kinase/response regulator"/>
    <property type="match status" value="1"/>
</dbReference>
<evidence type="ECO:0000313" key="18">
    <source>
        <dbReference type="EMBL" id="TFD95063.1"/>
    </source>
</evidence>
<evidence type="ECO:0000256" key="11">
    <source>
        <dbReference type="ARBA" id="ARBA00023163"/>
    </source>
</evidence>
<dbReference type="FunFam" id="3.30.565.10:FF:000037">
    <property type="entry name" value="Hybrid sensor histidine kinase/response regulator"/>
    <property type="match status" value="1"/>
</dbReference>
<dbReference type="InterPro" id="IPR036097">
    <property type="entry name" value="HisK_dim/P_sf"/>
</dbReference>
<dbReference type="GO" id="GO:0005524">
    <property type="term" value="F:ATP binding"/>
    <property type="evidence" value="ECO:0007669"/>
    <property type="project" value="UniProtKB-KW"/>
</dbReference>
<feature type="transmembrane region" description="Helical" evidence="13">
    <location>
        <begin position="789"/>
        <end position="807"/>
    </location>
</feature>
<reference evidence="18 19" key="1">
    <citation type="submission" date="2019-03" db="EMBL/GenBank/DDBJ databases">
        <title>San Antonio Military Medical Center submission to MRSN (WRAIR), pending publication.</title>
        <authorList>
            <person name="Blyth D.M."/>
            <person name="Mccarthy S.L."/>
            <person name="Schall S.E."/>
            <person name="Stam J.A."/>
            <person name="Ong A.C."/>
            <person name="Mcgann P.T."/>
        </authorList>
    </citation>
    <scope>NUCLEOTIDE SEQUENCE [LARGE SCALE GENOMIC DNA]</scope>
    <source>
        <strain evidence="18 19">MRSN571793</strain>
    </source>
</reference>
<keyword evidence="7" id="KW-0067">ATP-binding</keyword>
<proteinExistence type="predicted"/>
<dbReference type="InterPro" id="IPR013783">
    <property type="entry name" value="Ig-like_fold"/>
</dbReference>
<dbReference type="Proteomes" id="UP000297861">
    <property type="component" value="Unassembled WGS sequence"/>
</dbReference>
<dbReference type="Pfam" id="PF00072">
    <property type="entry name" value="Response_reg"/>
    <property type="match status" value="1"/>
</dbReference>
<dbReference type="Pfam" id="PF07495">
    <property type="entry name" value="Y_Y_Y"/>
    <property type="match status" value="1"/>
</dbReference>
<evidence type="ECO:0000256" key="5">
    <source>
        <dbReference type="ARBA" id="ARBA00022741"/>
    </source>
</evidence>
<dbReference type="InterPro" id="IPR018060">
    <property type="entry name" value="HTH_AraC"/>
</dbReference>
<evidence type="ECO:0000256" key="10">
    <source>
        <dbReference type="ARBA" id="ARBA00023125"/>
    </source>
</evidence>
<evidence type="ECO:0000256" key="3">
    <source>
        <dbReference type="ARBA" id="ARBA00022553"/>
    </source>
</evidence>
<dbReference type="InterPro" id="IPR011006">
    <property type="entry name" value="CheY-like_superfamily"/>
</dbReference>
<evidence type="ECO:0000256" key="2">
    <source>
        <dbReference type="ARBA" id="ARBA00012438"/>
    </source>
</evidence>
<protein>
    <recommendedName>
        <fullName evidence="2">histidine kinase</fullName>
        <ecNumber evidence="2">2.7.13.3</ecNumber>
    </recommendedName>
</protein>
<dbReference type="SMART" id="SM00388">
    <property type="entry name" value="HisKA"/>
    <property type="match status" value="1"/>
</dbReference>
<comment type="catalytic activity">
    <reaction evidence="1">
        <text>ATP + protein L-histidine = ADP + protein N-phospho-L-histidine.</text>
        <dbReference type="EC" id="2.7.13.3"/>
    </reaction>
</comment>
<comment type="caution">
    <text evidence="18">The sequence shown here is derived from an EMBL/GenBank/DDBJ whole genome shotgun (WGS) entry which is preliminary data.</text>
</comment>
<keyword evidence="13" id="KW-0472">Membrane</keyword>
<dbReference type="PANTHER" id="PTHR43547">
    <property type="entry name" value="TWO-COMPONENT HISTIDINE KINASE"/>
    <property type="match status" value="1"/>
</dbReference>
<dbReference type="Gene3D" id="1.10.287.130">
    <property type="match status" value="1"/>
</dbReference>
<evidence type="ECO:0000259" key="15">
    <source>
        <dbReference type="PROSITE" id="PS01124"/>
    </source>
</evidence>
<dbReference type="Gene3D" id="2.60.40.10">
    <property type="entry name" value="Immunoglobulins"/>
    <property type="match status" value="1"/>
</dbReference>
<dbReference type="InterPro" id="IPR036890">
    <property type="entry name" value="HATPase_C_sf"/>
</dbReference>
<evidence type="ECO:0000256" key="13">
    <source>
        <dbReference type="SAM" id="Phobius"/>
    </source>
</evidence>
<feature type="modified residue" description="4-aspartylphosphate" evidence="12">
    <location>
        <position position="1151"/>
    </location>
</feature>
<keyword evidence="5" id="KW-0547">Nucleotide-binding</keyword>
<dbReference type="PROSITE" id="PS50109">
    <property type="entry name" value="HIS_KIN"/>
    <property type="match status" value="1"/>
</dbReference>
<dbReference type="InterPro" id="IPR001789">
    <property type="entry name" value="Sig_transdc_resp-reg_receiver"/>
</dbReference>
<dbReference type="Gene3D" id="3.30.565.10">
    <property type="entry name" value="Histidine kinase-like ATPase, C-terminal domain"/>
    <property type="match status" value="1"/>
</dbReference>
<dbReference type="Gene3D" id="3.40.50.2300">
    <property type="match status" value="1"/>
</dbReference>
<dbReference type="SUPFAM" id="SSF46689">
    <property type="entry name" value="Homeodomain-like"/>
    <property type="match status" value="1"/>
</dbReference>
<dbReference type="RefSeq" id="WP_134437019.1">
    <property type="nucleotide sequence ID" value="NZ_SOML01000009.1"/>
</dbReference>
<evidence type="ECO:0000259" key="16">
    <source>
        <dbReference type="PROSITE" id="PS50109"/>
    </source>
</evidence>
<keyword evidence="8" id="KW-0902">Two-component regulatory system</keyword>
<evidence type="ECO:0000256" key="7">
    <source>
        <dbReference type="ARBA" id="ARBA00022840"/>
    </source>
</evidence>
<dbReference type="InterPro" id="IPR018062">
    <property type="entry name" value="HTH_AraC-typ_CS"/>
</dbReference>
<dbReference type="Pfam" id="PF00512">
    <property type="entry name" value="HisKA"/>
    <property type="match status" value="1"/>
</dbReference>
<dbReference type="SUPFAM" id="SSF52172">
    <property type="entry name" value="CheY-like"/>
    <property type="match status" value="1"/>
</dbReference>
<dbReference type="PROSITE" id="PS50110">
    <property type="entry name" value="RESPONSE_REGULATORY"/>
    <property type="match status" value="1"/>
</dbReference>
<dbReference type="PANTHER" id="PTHR43547:SF2">
    <property type="entry name" value="HYBRID SIGNAL TRANSDUCTION HISTIDINE KINASE C"/>
    <property type="match status" value="1"/>
</dbReference>
<dbReference type="Pfam" id="PF07494">
    <property type="entry name" value="Reg_prop"/>
    <property type="match status" value="3"/>
</dbReference>
<feature type="domain" description="HTH araC/xylS-type" evidence="15">
    <location>
        <begin position="1250"/>
        <end position="1349"/>
    </location>
</feature>
<keyword evidence="10" id="KW-0238">DNA-binding</keyword>
<dbReference type="GO" id="GO:0003700">
    <property type="term" value="F:DNA-binding transcription factor activity"/>
    <property type="evidence" value="ECO:0007669"/>
    <property type="project" value="InterPro"/>
</dbReference>
<evidence type="ECO:0000313" key="19">
    <source>
        <dbReference type="Proteomes" id="UP000297861"/>
    </source>
</evidence>
<evidence type="ECO:0000256" key="14">
    <source>
        <dbReference type="SAM" id="SignalP"/>
    </source>
</evidence>
<dbReference type="InterPro" id="IPR009057">
    <property type="entry name" value="Homeodomain-like_sf"/>
</dbReference>
<keyword evidence="11" id="KW-0804">Transcription</keyword>
<evidence type="ECO:0000256" key="6">
    <source>
        <dbReference type="ARBA" id="ARBA00022777"/>
    </source>
</evidence>
<dbReference type="SMART" id="SM00387">
    <property type="entry name" value="HATPase_c"/>
    <property type="match status" value="1"/>
</dbReference>
<feature type="domain" description="Histidine kinase" evidence="16">
    <location>
        <begin position="843"/>
        <end position="1060"/>
    </location>
</feature>
<keyword evidence="6 18" id="KW-0418">Kinase</keyword>
<dbReference type="OrthoDB" id="993208at2"/>
<gene>
    <name evidence="18" type="ORF">E2605_14700</name>
</gene>
<dbReference type="GO" id="GO:0043565">
    <property type="term" value="F:sequence-specific DNA binding"/>
    <property type="evidence" value="ECO:0007669"/>
    <property type="project" value="InterPro"/>
</dbReference>
<dbReference type="SUPFAM" id="SSF55874">
    <property type="entry name" value="ATPase domain of HSP90 chaperone/DNA topoisomerase II/histidine kinase"/>
    <property type="match status" value="1"/>
</dbReference>